<keyword evidence="2" id="KW-1185">Reference proteome</keyword>
<dbReference type="EMBL" id="JACEEZ010000068">
    <property type="protein sequence ID" value="KAG0730562.1"/>
    <property type="molecule type" value="Genomic_DNA"/>
</dbReference>
<accession>A0A8J5D5W9</accession>
<reference evidence="1" key="1">
    <citation type="submission" date="2020-07" db="EMBL/GenBank/DDBJ databases">
        <title>The High-quality genome of the commercially important snow crab, Chionoecetes opilio.</title>
        <authorList>
            <person name="Jeong J.-H."/>
            <person name="Ryu S."/>
        </authorList>
    </citation>
    <scope>NUCLEOTIDE SEQUENCE</scope>
    <source>
        <strain evidence="1">MADBK_172401_WGS</strain>
        <tissue evidence="1">Digestive gland</tissue>
    </source>
</reference>
<organism evidence="1 2">
    <name type="scientific">Chionoecetes opilio</name>
    <name type="common">Atlantic snow crab</name>
    <name type="synonym">Cancer opilio</name>
    <dbReference type="NCBI Taxonomy" id="41210"/>
    <lineage>
        <taxon>Eukaryota</taxon>
        <taxon>Metazoa</taxon>
        <taxon>Ecdysozoa</taxon>
        <taxon>Arthropoda</taxon>
        <taxon>Crustacea</taxon>
        <taxon>Multicrustacea</taxon>
        <taxon>Malacostraca</taxon>
        <taxon>Eumalacostraca</taxon>
        <taxon>Eucarida</taxon>
        <taxon>Decapoda</taxon>
        <taxon>Pleocyemata</taxon>
        <taxon>Brachyura</taxon>
        <taxon>Eubrachyura</taxon>
        <taxon>Majoidea</taxon>
        <taxon>Majidae</taxon>
        <taxon>Chionoecetes</taxon>
    </lineage>
</organism>
<sequence>MWSARALPYRSEFFPAAVTKFLHTLLTGSVSVKLPLKKLNFCHTLRQDWVFAFPSGKKSPKHYCANVKFLKETQNDPNFNRFGPLCVLSMLRRSYSPCIQKRNVKGEFHCHKLSPFVFKTRALG</sequence>
<proteinExistence type="predicted"/>
<comment type="caution">
    <text evidence="1">The sequence shown here is derived from an EMBL/GenBank/DDBJ whole genome shotgun (WGS) entry which is preliminary data.</text>
</comment>
<name>A0A8J5D5W9_CHIOP</name>
<gene>
    <name evidence="1" type="ORF">GWK47_027988</name>
</gene>
<evidence type="ECO:0000313" key="2">
    <source>
        <dbReference type="Proteomes" id="UP000770661"/>
    </source>
</evidence>
<dbReference type="Proteomes" id="UP000770661">
    <property type="component" value="Unassembled WGS sequence"/>
</dbReference>
<protein>
    <submittedName>
        <fullName evidence="1">Uncharacterized protein</fullName>
    </submittedName>
</protein>
<evidence type="ECO:0000313" key="1">
    <source>
        <dbReference type="EMBL" id="KAG0730562.1"/>
    </source>
</evidence>
<dbReference type="AlphaFoldDB" id="A0A8J5D5W9"/>